<organism evidence="7 8">
    <name type="scientific">Stephania cephalantha</name>
    <dbReference type="NCBI Taxonomy" id="152367"/>
    <lineage>
        <taxon>Eukaryota</taxon>
        <taxon>Viridiplantae</taxon>
        <taxon>Streptophyta</taxon>
        <taxon>Embryophyta</taxon>
        <taxon>Tracheophyta</taxon>
        <taxon>Spermatophyta</taxon>
        <taxon>Magnoliopsida</taxon>
        <taxon>Ranunculales</taxon>
        <taxon>Menispermaceae</taxon>
        <taxon>Menispermoideae</taxon>
        <taxon>Cissampelideae</taxon>
        <taxon>Stephania</taxon>
    </lineage>
</organism>
<protein>
    <recommendedName>
        <fullName evidence="6">Glycosyltransferase 61 catalytic domain-containing protein</fullName>
    </recommendedName>
</protein>
<accession>A0AAP0IPF7</accession>
<evidence type="ECO:0000256" key="4">
    <source>
        <dbReference type="ARBA" id="ARBA00023180"/>
    </source>
</evidence>
<reference evidence="7 8" key="1">
    <citation type="submission" date="2024-01" db="EMBL/GenBank/DDBJ databases">
        <title>Genome assemblies of Stephania.</title>
        <authorList>
            <person name="Yang L."/>
        </authorList>
    </citation>
    <scope>NUCLEOTIDE SEQUENCE [LARGE SCALE GENOMIC DNA]</scope>
    <source>
        <strain evidence="7">JXDWG</strain>
        <tissue evidence="7">Leaf</tissue>
    </source>
</reference>
<feature type="region of interest" description="Disordered" evidence="5">
    <location>
        <begin position="186"/>
        <end position="208"/>
    </location>
</feature>
<evidence type="ECO:0000256" key="3">
    <source>
        <dbReference type="ARBA" id="ARBA00022679"/>
    </source>
</evidence>
<dbReference type="InterPro" id="IPR007657">
    <property type="entry name" value="Glycosyltransferase_61"/>
</dbReference>
<evidence type="ECO:0000256" key="5">
    <source>
        <dbReference type="SAM" id="MobiDB-lite"/>
    </source>
</evidence>
<dbReference type="Proteomes" id="UP001419268">
    <property type="component" value="Unassembled WGS sequence"/>
</dbReference>
<dbReference type="InterPro" id="IPR049625">
    <property type="entry name" value="Glyco_transf_61_cat"/>
</dbReference>
<evidence type="ECO:0000313" key="8">
    <source>
        <dbReference type="Proteomes" id="UP001419268"/>
    </source>
</evidence>
<name>A0AAP0IPF7_9MAGN</name>
<evidence type="ECO:0000313" key="7">
    <source>
        <dbReference type="EMBL" id="KAK9119015.1"/>
    </source>
</evidence>
<feature type="region of interest" description="Disordered" evidence="5">
    <location>
        <begin position="299"/>
        <end position="329"/>
    </location>
</feature>
<dbReference type="Pfam" id="PF04577">
    <property type="entry name" value="Glyco_transf_61"/>
    <property type="match status" value="2"/>
</dbReference>
<feature type="compositionally biased region" description="Acidic residues" evidence="5">
    <location>
        <begin position="191"/>
        <end position="200"/>
    </location>
</feature>
<feature type="domain" description="Glycosyltransferase 61 catalytic" evidence="6">
    <location>
        <begin position="458"/>
        <end position="643"/>
    </location>
</feature>
<evidence type="ECO:0000256" key="2">
    <source>
        <dbReference type="ARBA" id="ARBA00022676"/>
    </source>
</evidence>
<feature type="compositionally biased region" description="Low complexity" evidence="5">
    <location>
        <begin position="299"/>
        <end position="313"/>
    </location>
</feature>
<comment type="caution">
    <text evidence="7">The sequence shown here is derived from an EMBL/GenBank/DDBJ whole genome shotgun (WGS) entry which is preliminary data.</text>
</comment>
<feature type="domain" description="Glycosyltransferase 61 catalytic" evidence="6">
    <location>
        <begin position="37"/>
        <end position="117"/>
    </location>
</feature>
<keyword evidence="8" id="KW-1185">Reference proteome</keyword>
<dbReference type="GO" id="GO:0000139">
    <property type="term" value="C:Golgi membrane"/>
    <property type="evidence" value="ECO:0007669"/>
    <property type="project" value="UniProtKB-SubCell"/>
</dbReference>
<dbReference type="AlphaFoldDB" id="A0AAP0IPF7"/>
<keyword evidence="4" id="KW-0325">Glycoprotein</keyword>
<evidence type="ECO:0000256" key="1">
    <source>
        <dbReference type="ARBA" id="ARBA00004323"/>
    </source>
</evidence>
<evidence type="ECO:0000259" key="6">
    <source>
        <dbReference type="Pfam" id="PF04577"/>
    </source>
</evidence>
<keyword evidence="2" id="KW-0328">Glycosyltransferase</keyword>
<proteinExistence type="predicted"/>
<dbReference type="EMBL" id="JBBNAG010000007">
    <property type="protein sequence ID" value="KAK9119015.1"/>
    <property type="molecule type" value="Genomic_DNA"/>
</dbReference>
<keyword evidence="3" id="KW-0808">Transferase</keyword>
<dbReference type="PANTHER" id="PTHR20961">
    <property type="entry name" value="GLYCOSYLTRANSFERASE"/>
    <property type="match status" value="1"/>
</dbReference>
<dbReference type="PANTHER" id="PTHR20961:SF98">
    <property type="entry name" value="GLYCOSYLTRANSFERASE"/>
    <property type="match status" value="1"/>
</dbReference>
<comment type="subcellular location">
    <subcellularLocation>
        <location evidence="1">Golgi apparatus membrane</location>
        <topology evidence="1">Single-pass type II membrane protein</topology>
    </subcellularLocation>
</comment>
<sequence>MLRSENLLSFRPFLSSAYEPKCLNSKDCDHKGRLRVSQSQPRLVLVARTGDAGQVIMNQVKVVELAETLGFEVKIFEPTRYTNLVEAYRMMNRSHAMVGVHGAELTHALFLHLGAVFVQVVPIGVDWLADVCFGKAARDMGLEYMEYRIENTYMKIQNITLDLSRFGTYLSEAYRKAKRFMDKDDSLGLGEDGDEDEDESSSLREDEYRDGGIPITTAFSNSTLSLCSHSFKAPSLRIQDSRRFKASEESERIDRSIDHLQFWIGSVTMKRRNLSKTTISVFVVLFVVFLIHQISFTTIPSKSTSSSSPSFDSARIRSESGETTQLATSRWRVPILHPPPAQPSQTISCNRSSDTYDVCTLNGPTILDPTVSTAYLVDPYAPTPILISEKIRPYPRKWENDTMSLISELSLATAPTYYTPTCDVQHYASALIFSAGGYNGNLFHDFNDGLLPLFITTRSIFTDWDPVLVILNCRDWWLAKYAELLHQFTRYPIVNLDKETKIHCFPSATVGLISHGYMTVDPVQMPRSENLLSFRALLGTAYEQQELHGNDCGTYLSSSRTSPSRPRLVLVERIGDVGRVMLNQADVVQLAEMLGFEVIVFDPTKCRSLGEAYGLLNRTHALMGVHGGALTHAMFLRPGAVFVQVVPIGIDWLAEACFGKAAREMGLEYIEYKIDASESSLKSGNENFVSKNPVFGSANDLFNATNIYLKNQDVKLDLGKVEKFLTDAYHKAESFMGREG</sequence>
<gene>
    <name evidence="7" type="ORF">Scep_017108</name>
</gene>
<dbReference type="GO" id="GO:0016763">
    <property type="term" value="F:pentosyltransferase activity"/>
    <property type="evidence" value="ECO:0007669"/>
    <property type="project" value="UniProtKB-ARBA"/>
</dbReference>